<dbReference type="AlphaFoldDB" id="A0A8D8CFF4"/>
<dbReference type="GO" id="GO:0003676">
    <property type="term" value="F:nucleic acid binding"/>
    <property type="evidence" value="ECO:0007669"/>
    <property type="project" value="InterPro"/>
</dbReference>
<dbReference type="GO" id="GO:0015074">
    <property type="term" value="P:DNA integration"/>
    <property type="evidence" value="ECO:0007669"/>
    <property type="project" value="InterPro"/>
</dbReference>
<dbReference type="SUPFAM" id="SSF53098">
    <property type="entry name" value="Ribonuclease H-like"/>
    <property type="match status" value="1"/>
</dbReference>
<name>A0A8D8CFF4_CULPI</name>
<dbReference type="Gene3D" id="3.30.420.10">
    <property type="entry name" value="Ribonuclease H-like superfamily/Ribonuclease H"/>
    <property type="match status" value="1"/>
</dbReference>
<evidence type="ECO:0000313" key="2">
    <source>
        <dbReference type="EMBL" id="CAG6492923.1"/>
    </source>
</evidence>
<feature type="domain" description="Integrase catalytic" evidence="1">
    <location>
        <begin position="302"/>
        <end position="496"/>
    </location>
</feature>
<dbReference type="PROSITE" id="PS50994">
    <property type="entry name" value="INTEGRASE"/>
    <property type="match status" value="1"/>
</dbReference>
<organism evidence="2">
    <name type="scientific">Culex pipiens</name>
    <name type="common">House mosquito</name>
    <dbReference type="NCBI Taxonomy" id="7175"/>
    <lineage>
        <taxon>Eukaryota</taxon>
        <taxon>Metazoa</taxon>
        <taxon>Ecdysozoa</taxon>
        <taxon>Arthropoda</taxon>
        <taxon>Hexapoda</taxon>
        <taxon>Insecta</taxon>
        <taxon>Pterygota</taxon>
        <taxon>Neoptera</taxon>
        <taxon>Endopterygota</taxon>
        <taxon>Diptera</taxon>
        <taxon>Nematocera</taxon>
        <taxon>Culicoidea</taxon>
        <taxon>Culicidae</taxon>
        <taxon>Culicinae</taxon>
        <taxon>Culicini</taxon>
        <taxon>Culex</taxon>
        <taxon>Culex</taxon>
    </lineage>
</organism>
<dbReference type="PANTHER" id="PTHR47331">
    <property type="entry name" value="PHD-TYPE DOMAIN-CONTAINING PROTEIN"/>
    <property type="match status" value="1"/>
</dbReference>
<dbReference type="InterPro" id="IPR012337">
    <property type="entry name" value="RNaseH-like_sf"/>
</dbReference>
<evidence type="ECO:0000259" key="1">
    <source>
        <dbReference type="PROSITE" id="PS50994"/>
    </source>
</evidence>
<proteinExistence type="predicted"/>
<dbReference type="InterPro" id="IPR001584">
    <property type="entry name" value="Integrase_cat-core"/>
</dbReference>
<dbReference type="PANTHER" id="PTHR47331:SF1">
    <property type="entry name" value="GAG-LIKE PROTEIN"/>
    <property type="match status" value="1"/>
</dbReference>
<dbReference type="Pfam" id="PF18701">
    <property type="entry name" value="DUF5641"/>
    <property type="match status" value="1"/>
</dbReference>
<dbReference type="InterPro" id="IPR040676">
    <property type="entry name" value="DUF5641"/>
</dbReference>
<protein>
    <submittedName>
        <fullName evidence="2">Uncharacterized protein K02A2.6</fullName>
    </submittedName>
</protein>
<dbReference type="Pfam" id="PF17921">
    <property type="entry name" value="Integrase_H2C2"/>
    <property type="match status" value="1"/>
</dbReference>
<dbReference type="Gene3D" id="1.10.340.70">
    <property type="match status" value="1"/>
</dbReference>
<dbReference type="InterPro" id="IPR036397">
    <property type="entry name" value="RNaseH_sf"/>
</dbReference>
<reference evidence="2" key="1">
    <citation type="submission" date="2021-05" db="EMBL/GenBank/DDBJ databases">
        <authorList>
            <person name="Alioto T."/>
            <person name="Alioto T."/>
            <person name="Gomez Garrido J."/>
        </authorList>
    </citation>
    <scope>NUCLEOTIDE SEQUENCE</scope>
</reference>
<sequence length="628" mass="71206">MAALEVPFDDVVLHCDSKIVLCWLKKPPSALKQFVSNRLAAIQKLTREFTWRFIRSEHNPADVLSRGALPEDLLEHELWEDGAPELWEHQLPEDLSEPFDESQLPELKPAIVLTVVNPKPAIDFTRCSNYRRLQRSWVYVERYINLAVHKRPETSGISADEVARAEKTILAVVQRQAFGDLLKLLRSNSNKQHSWSNLAPFLGEDDLIRVGGRLKYSAIPYDGKHQVLLPDGHHVTKILVRKLHEENFHVGQNGLLAIVRERYWPLRAGLLIKQVVTKCQICRRQNPKPGSQFMGNLPGYRINPAPPFSKVGIDYAGPFMLKTGGRGSRLQKAYVVVFVCMVVKAIHFELVTNLSTDNFIAALQRFASRRGLPSDIHSDNATCFAGGNNELAALRELFNSQLHKNKLEEFCSLKGIRWHFIPPRSPHFGGIWEAGVKSMKHHMKRVVGETKLTYEEMTTFLAQTEAILNSRPLCPMSEDPNDLTVLTPSHFLISRSGVALPEPSYADEKVGRLSRWQHIQYMQQHFWRRWSGEYLHQLQGRPKWNAGVKEFKVGELVLLIDENLPPQQWRRGRIVATHPGEDGAVRVVTVKTATSEFKRAITKVALMPSVEPDASTGGECLGTLPKEK</sequence>
<dbReference type="EMBL" id="HBUE01122235">
    <property type="protein sequence ID" value="CAG6492923.1"/>
    <property type="molecule type" value="Transcribed_RNA"/>
</dbReference>
<dbReference type="InterPro" id="IPR041588">
    <property type="entry name" value="Integrase_H2C2"/>
</dbReference>
<accession>A0A8D8CFF4</accession>